<organism evidence="1 2">
    <name type="scientific">Bhargavaea ullalensis</name>
    <dbReference type="NCBI Taxonomy" id="1265685"/>
    <lineage>
        <taxon>Bacteria</taxon>
        <taxon>Bacillati</taxon>
        <taxon>Bacillota</taxon>
        <taxon>Bacilli</taxon>
        <taxon>Bacillales</taxon>
        <taxon>Caryophanaceae</taxon>
        <taxon>Bhargavaea</taxon>
    </lineage>
</organism>
<sequence>MTADEAFEAFDRGDWTEAERLYRARLAEASGTDAEQSPMHMLAFTLAMKGEFEEAIGLYGELLRRAGEQDAAEDIAVAMHQLGMTCRLAGDSRKARAWFEQELEFRKDRLPDDQTGFSANSYEFGELDLLEGESEKALAHFRLALRQGKAAGDDICTGCAWRGIGKASRVMHHDPTTAWELALDAFRRAGDKAGEAEIRRMIGK</sequence>
<dbReference type="SUPFAM" id="SSF48452">
    <property type="entry name" value="TPR-like"/>
    <property type="match status" value="1"/>
</dbReference>
<keyword evidence="2" id="KW-1185">Reference proteome</keyword>
<gene>
    <name evidence="1" type="ORF">ABID49_000420</name>
</gene>
<dbReference type="Proteomes" id="UP001549099">
    <property type="component" value="Unassembled WGS sequence"/>
</dbReference>
<dbReference type="InterPro" id="IPR011990">
    <property type="entry name" value="TPR-like_helical_dom_sf"/>
</dbReference>
<dbReference type="Pfam" id="PF13424">
    <property type="entry name" value="TPR_12"/>
    <property type="match status" value="1"/>
</dbReference>
<dbReference type="EMBL" id="JBEPLW010000001">
    <property type="protein sequence ID" value="MET3574544.1"/>
    <property type="molecule type" value="Genomic_DNA"/>
</dbReference>
<accession>A0ABV2G8D0</accession>
<comment type="caution">
    <text evidence="1">The sequence shown here is derived from an EMBL/GenBank/DDBJ whole genome shotgun (WGS) entry which is preliminary data.</text>
</comment>
<name>A0ABV2G8D0_9BACL</name>
<dbReference type="Gene3D" id="1.25.40.10">
    <property type="entry name" value="Tetratricopeptide repeat domain"/>
    <property type="match status" value="1"/>
</dbReference>
<reference evidence="1 2" key="1">
    <citation type="submission" date="2024-06" db="EMBL/GenBank/DDBJ databases">
        <title>Genomic Encyclopedia of Type Strains, Phase IV (KMG-IV): sequencing the most valuable type-strain genomes for metagenomic binning, comparative biology and taxonomic classification.</title>
        <authorList>
            <person name="Goeker M."/>
        </authorList>
    </citation>
    <scope>NUCLEOTIDE SEQUENCE [LARGE SCALE GENOMIC DNA]</scope>
    <source>
        <strain evidence="1 2">DSM 26128</strain>
    </source>
</reference>
<proteinExistence type="predicted"/>
<evidence type="ECO:0000313" key="1">
    <source>
        <dbReference type="EMBL" id="MET3574544.1"/>
    </source>
</evidence>
<protein>
    <submittedName>
        <fullName evidence="1">Tetratricopeptide (TPR) repeat protein</fullName>
    </submittedName>
</protein>
<dbReference type="RefSeq" id="WP_354194787.1">
    <property type="nucleotide sequence ID" value="NZ_JBEPLW010000001.1"/>
</dbReference>
<evidence type="ECO:0000313" key="2">
    <source>
        <dbReference type="Proteomes" id="UP001549099"/>
    </source>
</evidence>